<feature type="transmembrane region" description="Helical" evidence="1">
    <location>
        <begin position="84"/>
        <end position="107"/>
    </location>
</feature>
<dbReference type="EMBL" id="ML180142">
    <property type="protein sequence ID" value="THU78737.1"/>
    <property type="molecule type" value="Genomic_DNA"/>
</dbReference>
<protein>
    <submittedName>
        <fullName evidence="2">Uncharacterized protein</fullName>
    </submittedName>
</protein>
<dbReference type="AlphaFoldDB" id="A0A4S8KSE5"/>
<keyword evidence="1" id="KW-0812">Transmembrane</keyword>
<reference evidence="2 3" key="1">
    <citation type="journal article" date="2019" name="Nat. Ecol. Evol.">
        <title>Megaphylogeny resolves global patterns of mushroom evolution.</title>
        <authorList>
            <person name="Varga T."/>
            <person name="Krizsan K."/>
            <person name="Foldi C."/>
            <person name="Dima B."/>
            <person name="Sanchez-Garcia M."/>
            <person name="Sanchez-Ramirez S."/>
            <person name="Szollosi G.J."/>
            <person name="Szarkandi J.G."/>
            <person name="Papp V."/>
            <person name="Albert L."/>
            <person name="Andreopoulos W."/>
            <person name="Angelini C."/>
            <person name="Antonin V."/>
            <person name="Barry K.W."/>
            <person name="Bougher N.L."/>
            <person name="Buchanan P."/>
            <person name="Buyck B."/>
            <person name="Bense V."/>
            <person name="Catcheside P."/>
            <person name="Chovatia M."/>
            <person name="Cooper J."/>
            <person name="Damon W."/>
            <person name="Desjardin D."/>
            <person name="Finy P."/>
            <person name="Geml J."/>
            <person name="Haridas S."/>
            <person name="Hughes K."/>
            <person name="Justo A."/>
            <person name="Karasinski D."/>
            <person name="Kautmanova I."/>
            <person name="Kiss B."/>
            <person name="Kocsube S."/>
            <person name="Kotiranta H."/>
            <person name="LaButti K.M."/>
            <person name="Lechner B.E."/>
            <person name="Liimatainen K."/>
            <person name="Lipzen A."/>
            <person name="Lukacs Z."/>
            <person name="Mihaltcheva S."/>
            <person name="Morgado L.N."/>
            <person name="Niskanen T."/>
            <person name="Noordeloos M.E."/>
            <person name="Ohm R.A."/>
            <person name="Ortiz-Santana B."/>
            <person name="Ovrebo C."/>
            <person name="Racz N."/>
            <person name="Riley R."/>
            <person name="Savchenko A."/>
            <person name="Shiryaev A."/>
            <person name="Soop K."/>
            <person name="Spirin V."/>
            <person name="Szebenyi C."/>
            <person name="Tomsovsky M."/>
            <person name="Tulloss R.E."/>
            <person name="Uehling J."/>
            <person name="Grigoriev I.V."/>
            <person name="Vagvolgyi C."/>
            <person name="Papp T."/>
            <person name="Martin F.M."/>
            <person name="Miettinen O."/>
            <person name="Hibbett D.S."/>
            <person name="Nagy L.G."/>
        </authorList>
    </citation>
    <scope>NUCLEOTIDE SEQUENCE [LARGE SCALE GENOMIC DNA]</scope>
    <source>
        <strain evidence="2 3">CBS 962.96</strain>
    </source>
</reference>
<keyword evidence="3" id="KW-1185">Reference proteome</keyword>
<proteinExistence type="predicted"/>
<evidence type="ECO:0000256" key="1">
    <source>
        <dbReference type="SAM" id="Phobius"/>
    </source>
</evidence>
<name>A0A4S8KSE5_DENBC</name>
<dbReference type="Proteomes" id="UP000297245">
    <property type="component" value="Unassembled WGS sequence"/>
</dbReference>
<sequence length="116" mass="12909">MRNWYLGRIHLHLFWYCRDGHTLFRRIPLICTGSVKGANLDHGPSADLADSRVAASSDSSVNLRRTISLASFGQARLRHAFIDLLLIVCGIGIWVVLTSNSFGIVIIDRLSFDVSP</sequence>
<evidence type="ECO:0000313" key="2">
    <source>
        <dbReference type="EMBL" id="THU78737.1"/>
    </source>
</evidence>
<organism evidence="2 3">
    <name type="scientific">Dendrothele bispora (strain CBS 962.96)</name>
    <dbReference type="NCBI Taxonomy" id="1314807"/>
    <lineage>
        <taxon>Eukaryota</taxon>
        <taxon>Fungi</taxon>
        <taxon>Dikarya</taxon>
        <taxon>Basidiomycota</taxon>
        <taxon>Agaricomycotina</taxon>
        <taxon>Agaricomycetes</taxon>
        <taxon>Agaricomycetidae</taxon>
        <taxon>Agaricales</taxon>
        <taxon>Agaricales incertae sedis</taxon>
        <taxon>Dendrothele</taxon>
    </lineage>
</organism>
<keyword evidence="1" id="KW-1133">Transmembrane helix</keyword>
<keyword evidence="1" id="KW-0472">Membrane</keyword>
<accession>A0A4S8KSE5</accession>
<gene>
    <name evidence="2" type="ORF">K435DRAFT_47212</name>
</gene>
<evidence type="ECO:0000313" key="3">
    <source>
        <dbReference type="Proteomes" id="UP000297245"/>
    </source>
</evidence>